<dbReference type="AlphaFoldDB" id="A0A433D7E4"/>
<keyword evidence="3" id="KW-1185">Reference proteome</keyword>
<sequence>MYTPCPYTHALYLDREFSRTGHKMSPRIPWPFSSLVLSTTISNDEPCRRLYHSNLALQPSMGDRNATCYWKYPAIPFPTLQPNNGSASPDVPIQTTYVTIVFGVSSILFAFISTSIIMAHALRDLNVVRYCGPIAVFFAFCWAFAPVVSIKTDVDGMQSTVVAVGAWSLIMIGSSMMRSTGGKTASVNYNSASVYFRLDLRVAMLDFYCLPPSEKMIAAFQVHGSNESIAQAISQGGERAVGVRANSSKTLIDPLPAVA</sequence>
<keyword evidence="1" id="KW-0472">Membrane</keyword>
<dbReference type="Proteomes" id="UP000268093">
    <property type="component" value="Unassembled WGS sequence"/>
</dbReference>
<evidence type="ECO:0000313" key="2">
    <source>
        <dbReference type="EMBL" id="RUP46753.1"/>
    </source>
</evidence>
<comment type="caution">
    <text evidence="2">The sequence shown here is derived from an EMBL/GenBank/DDBJ whole genome shotgun (WGS) entry which is preliminary data.</text>
</comment>
<reference evidence="2 3" key="1">
    <citation type="journal article" date="2018" name="New Phytol.">
        <title>Phylogenomics of Endogonaceae and evolution of mycorrhizas within Mucoromycota.</title>
        <authorList>
            <person name="Chang Y."/>
            <person name="Desiro A."/>
            <person name="Na H."/>
            <person name="Sandor L."/>
            <person name="Lipzen A."/>
            <person name="Clum A."/>
            <person name="Barry K."/>
            <person name="Grigoriev I.V."/>
            <person name="Martin F.M."/>
            <person name="Stajich J.E."/>
            <person name="Smith M.E."/>
            <person name="Bonito G."/>
            <person name="Spatafora J.W."/>
        </authorList>
    </citation>
    <scope>NUCLEOTIDE SEQUENCE [LARGE SCALE GENOMIC DNA]</scope>
    <source>
        <strain evidence="2 3">GMNB39</strain>
    </source>
</reference>
<protein>
    <submittedName>
        <fullName evidence="2">Uncharacterized protein</fullName>
    </submittedName>
</protein>
<proteinExistence type="predicted"/>
<organism evidence="2 3">
    <name type="scientific">Jimgerdemannia flammicorona</name>
    <dbReference type="NCBI Taxonomy" id="994334"/>
    <lineage>
        <taxon>Eukaryota</taxon>
        <taxon>Fungi</taxon>
        <taxon>Fungi incertae sedis</taxon>
        <taxon>Mucoromycota</taxon>
        <taxon>Mucoromycotina</taxon>
        <taxon>Endogonomycetes</taxon>
        <taxon>Endogonales</taxon>
        <taxon>Endogonaceae</taxon>
        <taxon>Jimgerdemannia</taxon>
    </lineage>
</organism>
<keyword evidence="1" id="KW-1133">Transmembrane helix</keyword>
<feature type="transmembrane region" description="Helical" evidence="1">
    <location>
        <begin position="130"/>
        <end position="150"/>
    </location>
</feature>
<evidence type="ECO:0000313" key="3">
    <source>
        <dbReference type="Proteomes" id="UP000268093"/>
    </source>
</evidence>
<dbReference type="EMBL" id="RBNI01005394">
    <property type="protein sequence ID" value="RUP46753.1"/>
    <property type="molecule type" value="Genomic_DNA"/>
</dbReference>
<keyword evidence="1" id="KW-0812">Transmembrane</keyword>
<feature type="transmembrane region" description="Helical" evidence="1">
    <location>
        <begin position="156"/>
        <end position="173"/>
    </location>
</feature>
<evidence type="ECO:0000256" key="1">
    <source>
        <dbReference type="SAM" id="Phobius"/>
    </source>
</evidence>
<gene>
    <name evidence="2" type="ORF">BC936DRAFT_146568</name>
</gene>
<accession>A0A433D7E4</accession>
<name>A0A433D7E4_9FUNG</name>
<feature type="transmembrane region" description="Helical" evidence="1">
    <location>
        <begin position="97"/>
        <end position="118"/>
    </location>
</feature>